<keyword evidence="1" id="KW-0012">Acyltransferase</keyword>
<sequence length="72" mass="8573">MRYGFEALNLNRIQLEVFDFNPRALAVYRKTGFVLEGTSREAFYFNGRPVDVHQMAILRREYRPEPECESKE</sequence>
<reference evidence="1" key="1">
    <citation type="submission" date="2019-08" db="EMBL/GenBank/DDBJ databases">
        <authorList>
            <person name="Kucharzyk K."/>
            <person name="Murdoch R.W."/>
            <person name="Higgins S."/>
            <person name="Loffler F."/>
        </authorList>
    </citation>
    <scope>NUCLEOTIDE SEQUENCE</scope>
</reference>
<protein>
    <submittedName>
        <fullName evidence="1">Spermidine N(1)-acetyltransferase</fullName>
        <ecNumber evidence="1">2.3.1.57</ecNumber>
    </submittedName>
</protein>
<dbReference type="SUPFAM" id="SSF55729">
    <property type="entry name" value="Acyl-CoA N-acyltransferases (Nat)"/>
    <property type="match status" value="1"/>
</dbReference>
<dbReference type="InterPro" id="IPR016181">
    <property type="entry name" value="Acyl_CoA_acyltransferase"/>
</dbReference>
<evidence type="ECO:0000313" key="1">
    <source>
        <dbReference type="EMBL" id="MPN59392.1"/>
    </source>
</evidence>
<name>A0A645J8E3_9ZZZZ</name>
<dbReference type="EC" id="2.3.1.57" evidence="1"/>
<dbReference type="Gene3D" id="3.40.630.30">
    <property type="match status" value="1"/>
</dbReference>
<dbReference type="Pfam" id="PF13420">
    <property type="entry name" value="Acetyltransf_4"/>
    <property type="match status" value="1"/>
</dbReference>
<gene>
    <name evidence="1" type="primary">speG_15</name>
    <name evidence="1" type="ORF">SDC9_207113</name>
</gene>
<accession>A0A645J8E3</accession>
<comment type="caution">
    <text evidence="1">The sequence shown here is derived from an EMBL/GenBank/DDBJ whole genome shotgun (WGS) entry which is preliminary data.</text>
</comment>
<proteinExistence type="predicted"/>
<organism evidence="1">
    <name type="scientific">bioreactor metagenome</name>
    <dbReference type="NCBI Taxonomy" id="1076179"/>
    <lineage>
        <taxon>unclassified sequences</taxon>
        <taxon>metagenomes</taxon>
        <taxon>ecological metagenomes</taxon>
    </lineage>
</organism>
<dbReference type="AlphaFoldDB" id="A0A645J8E3"/>
<dbReference type="EMBL" id="VSSQ01133351">
    <property type="protein sequence ID" value="MPN59392.1"/>
    <property type="molecule type" value="Genomic_DNA"/>
</dbReference>
<dbReference type="GO" id="GO:0004145">
    <property type="term" value="F:diamine N-acetyltransferase activity"/>
    <property type="evidence" value="ECO:0007669"/>
    <property type="project" value="UniProtKB-EC"/>
</dbReference>
<keyword evidence="1" id="KW-0808">Transferase</keyword>